<evidence type="ECO:0000313" key="3">
    <source>
        <dbReference type="Proteomes" id="UP000772434"/>
    </source>
</evidence>
<feature type="signal peptide" evidence="1">
    <location>
        <begin position="1"/>
        <end position="15"/>
    </location>
</feature>
<organism evidence="2 3">
    <name type="scientific">Rhodocollybia butyracea</name>
    <dbReference type="NCBI Taxonomy" id="206335"/>
    <lineage>
        <taxon>Eukaryota</taxon>
        <taxon>Fungi</taxon>
        <taxon>Dikarya</taxon>
        <taxon>Basidiomycota</taxon>
        <taxon>Agaricomycotina</taxon>
        <taxon>Agaricomycetes</taxon>
        <taxon>Agaricomycetidae</taxon>
        <taxon>Agaricales</taxon>
        <taxon>Marasmiineae</taxon>
        <taxon>Omphalotaceae</taxon>
        <taxon>Rhodocollybia</taxon>
    </lineage>
</organism>
<proteinExistence type="predicted"/>
<reference evidence="2" key="1">
    <citation type="submission" date="2020-11" db="EMBL/GenBank/DDBJ databases">
        <authorList>
            <consortium name="DOE Joint Genome Institute"/>
            <person name="Ahrendt S."/>
            <person name="Riley R."/>
            <person name="Andreopoulos W."/>
            <person name="Labutti K."/>
            <person name="Pangilinan J."/>
            <person name="Ruiz-Duenas F.J."/>
            <person name="Barrasa J.M."/>
            <person name="Sanchez-Garcia M."/>
            <person name="Camarero S."/>
            <person name="Miyauchi S."/>
            <person name="Serrano A."/>
            <person name="Linde D."/>
            <person name="Babiker R."/>
            <person name="Drula E."/>
            <person name="Ayuso-Fernandez I."/>
            <person name="Pacheco R."/>
            <person name="Padilla G."/>
            <person name="Ferreira P."/>
            <person name="Barriuso J."/>
            <person name="Kellner H."/>
            <person name="Castanera R."/>
            <person name="Alfaro M."/>
            <person name="Ramirez L."/>
            <person name="Pisabarro A.G."/>
            <person name="Kuo A."/>
            <person name="Tritt A."/>
            <person name="Lipzen A."/>
            <person name="He G."/>
            <person name="Yan M."/>
            <person name="Ng V."/>
            <person name="Cullen D."/>
            <person name="Martin F."/>
            <person name="Rosso M.-N."/>
            <person name="Henrissat B."/>
            <person name="Hibbett D."/>
            <person name="Martinez A.T."/>
            <person name="Grigoriev I.V."/>
        </authorList>
    </citation>
    <scope>NUCLEOTIDE SEQUENCE</scope>
    <source>
        <strain evidence="2">AH 40177</strain>
    </source>
</reference>
<keyword evidence="1" id="KW-0732">Signal</keyword>
<dbReference type="AlphaFoldDB" id="A0A9P5TVY0"/>
<accession>A0A9P5TVY0</accession>
<protein>
    <recommendedName>
        <fullName evidence="4">Secreted protein</fullName>
    </recommendedName>
</protein>
<evidence type="ECO:0000256" key="1">
    <source>
        <dbReference type="SAM" id="SignalP"/>
    </source>
</evidence>
<keyword evidence="3" id="KW-1185">Reference proteome</keyword>
<evidence type="ECO:0008006" key="4">
    <source>
        <dbReference type="Google" id="ProtNLM"/>
    </source>
</evidence>
<name>A0A9P5TVY0_9AGAR</name>
<evidence type="ECO:0000313" key="2">
    <source>
        <dbReference type="EMBL" id="KAF9025380.1"/>
    </source>
</evidence>
<feature type="chain" id="PRO_5040445136" description="Secreted protein" evidence="1">
    <location>
        <begin position="16"/>
        <end position="98"/>
    </location>
</feature>
<dbReference type="Proteomes" id="UP000772434">
    <property type="component" value="Unassembled WGS sequence"/>
</dbReference>
<sequence>MSCFVSVLAPRALRCLCLCALHRLHPHPSVISIPASCAISVPTRCTVSIPALYGLHLRFVSAELGCLRPCSVSVPALSPSCIVFVLASLHPGVISFSA</sequence>
<gene>
    <name evidence="2" type="ORF">BDP27DRAFT_1351784</name>
</gene>
<comment type="caution">
    <text evidence="2">The sequence shown here is derived from an EMBL/GenBank/DDBJ whole genome shotgun (WGS) entry which is preliminary data.</text>
</comment>
<dbReference type="EMBL" id="JADNRY010000869">
    <property type="protein sequence ID" value="KAF9025380.1"/>
    <property type="molecule type" value="Genomic_DNA"/>
</dbReference>